<accession>A0A6A1Q189</accession>
<dbReference type="AlphaFoldDB" id="A0A6A1Q189"/>
<sequence>MSLKFNPNKIKSCVYLRCLSREIDTTSALATNICPLSLSPKKLGGGITKATSDMKGLRIIVDLPI</sequence>
<dbReference type="InterPro" id="IPR036796">
    <property type="entry name" value="Ribosomal_uL11_N_sf"/>
</dbReference>
<reference evidence="4 5" key="1">
    <citation type="journal article" date="2019" name="PLoS ONE">
        <title>Genomic analyses reveal an absence of contemporary introgressive admixture between fin whales and blue whales, despite known hybrids.</title>
        <authorList>
            <person name="Westbury M.V."/>
            <person name="Petersen B."/>
            <person name="Lorenzen E.D."/>
        </authorList>
    </citation>
    <scope>NUCLEOTIDE SEQUENCE [LARGE SCALE GENOMIC DNA]</scope>
    <source>
        <strain evidence="4">FinWhale-01</strain>
    </source>
</reference>
<name>A0A6A1Q189_BALPH</name>
<evidence type="ECO:0000313" key="4">
    <source>
        <dbReference type="EMBL" id="KAB0401197.1"/>
    </source>
</evidence>
<dbReference type="EMBL" id="SGJD01001249">
    <property type="protein sequence ID" value="KAB0401197.1"/>
    <property type="molecule type" value="Genomic_DNA"/>
</dbReference>
<organism evidence="4 5">
    <name type="scientific">Balaenoptera physalus</name>
    <name type="common">Fin whale</name>
    <name type="synonym">Balaena physalus</name>
    <dbReference type="NCBI Taxonomy" id="9770"/>
    <lineage>
        <taxon>Eukaryota</taxon>
        <taxon>Metazoa</taxon>
        <taxon>Chordata</taxon>
        <taxon>Craniata</taxon>
        <taxon>Vertebrata</taxon>
        <taxon>Euteleostomi</taxon>
        <taxon>Mammalia</taxon>
        <taxon>Eutheria</taxon>
        <taxon>Laurasiatheria</taxon>
        <taxon>Artiodactyla</taxon>
        <taxon>Whippomorpha</taxon>
        <taxon>Cetacea</taxon>
        <taxon>Mysticeti</taxon>
        <taxon>Balaenopteridae</taxon>
        <taxon>Balaenoptera</taxon>
    </lineage>
</organism>
<keyword evidence="3" id="KW-0687">Ribonucleoprotein</keyword>
<comment type="caution">
    <text evidence="4">The sequence shown here is derived from an EMBL/GenBank/DDBJ whole genome shotgun (WGS) entry which is preliminary data.</text>
</comment>
<evidence type="ECO:0000256" key="3">
    <source>
        <dbReference type="ARBA" id="ARBA00023274"/>
    </source>
</evidence>
<dbReference type="GO" id="GO:0005840">
    <property type="term" value="C:ribosome"/>
    <property type="evidence" value="ECO:0007669"/>
    <property type="project" value="UniProtKB-KW"/>
</dbReference>
<keyword evidence="2" id="KW-0689">Ribosomal protein</keyword>
<dbReference type="Gene3D" id="3.30.1550.10">
    <property type="entry name" value="Ribosomal protein L11/L12, N-terminal domain"/>
    <property type="match status" value="1"/>
</dbReference>
<gene>
    <name evidence="4" type="ORF">E2I00_018544</name>
</gene>
<protein>
    <submittedName>
        <fullName evidence="4">Uncharacterized protein</fullName>
    </submittedName>
</protein>
<proteinExistence type="inferred from homology"/>
<keyword evidence="5" id="KW-1185">Reference proteome</keyword>
<dbReference type="Proteomes" id="UP000437017">
    <property type="component" value="Unassembled WGS sequence"/>
</dbReference>
<dbReference type="GO" id="GO:1990904">
    <property type="term" value="C:ribonucleoprotein complex"/>
    <property type="evidence" value="ECO:0007669"/>
    <property type="project" value="UniProtKB-KW"/>
</dbReference>
<comment type="similarity">
    <text evidence="1">Belongs to the universal ribosomal protein uL11 family.</text>
</comment>
<evidence type="ECO:0000256" key="1">
    <source>
        <dbReference type="ARBA" id="ARBA00010537"/>
    </source>
</evidence>
<dbReference type="SUPFAM" id="SSF54747">
    <property type="entry name" value="Ribosomal L11/L12e N-terminal domain"/>
    <property type="match status" value="1"/>
</dbReference>
<evidence type="ECO:0000256" key="2">
    <source>
        <dbReference type="ARBA" id="ARBA00022980"/>
    </source>
</evidence>
<evidence type="ECO:0000313" key="5">
    <source>
        <dbReference type="Proteomes" id="UP000437017"/>
    </source>
</evidence>